<evidence type="ECO:0000256" key="2">
    <source>
        <dbReference type="ARBA" id="ARBA00023125"/>
    </source>
</evidence>
<dbReference type="Gene3D" id="1.10.10.60">
    <property type="entry name" value="Homeodomain-like"/>
    <property type="match status" value="2"/>
</dbReference>
<feature type="compositionally biased region" description="Polar residues" evidence="4">
    <location>
        <begin position="310"/>
        <end position="320"/>
    </location>
</feature>
<dbReference type="EMBL" id="AP014940">
    <property type="protein sequence ID" value="BAV96208.1"/>
    <property type="molecule type" value="Genomic_DNA"/>
</dbReference>
<sequence>MTDPLAEVVSLLQPEAALSKVVSGGGAWRVRRPGGDRPFYCVVLEGTVALRVGGQAAVEVLPGDFVLIPALSGFELSGGEPEAEGGADPEAVAVRDGEVRHGDPDAPANLRALVGHLSFGSPDSALLVSLLPALIHVRGDPRLNAIVALVGEEARHRRPAREVVLARLLEVMLIEALRCSSGTAASPGLLRCLADARLAAAVRRLHESPARNWTVASMASEAALSRSAFYERFNRAMGVAPMEYLLSWRMALAKNLLRRGQEGLAGIAERVGYGSASAFSAAFTRFVGVAPSHYLRSLAAGPERDEAGTQRPQTAMVSVE</sequence>
<dbReference type="PROSITE" id="PS01124">
    <property type="entry name" value="HTH_ARAC_FAMILY_2"/>
    <property type="match status" value="1"/>
</dbReference>
<reference evidence="6 7" key="1">
    <citation type="journal article" date="2017" name="DNA Res.">
        <title>Complete genome sequence and expression profile of the commercial lytic enzyme producer Lysobacter enzymogenes M497-1.</title>
        <authorList>
            <person name="Takami H."/>
            <person name="Toyoda A."/>
            <person name="Uchiyama I."/>
            <person name="Itoh T."/>
            <person name="Takaki Y."/>
            <person name="Arai W."/>
            <person name="Nishi S."/>
            <person name="Kawai M."/>
            <person name="Shinya K."/>
            <person name="Ikeda H."/>
        </authorList>
    </citation>
    <scope>NUCLEOTIDE SEQUENCE [LARGE SCALE GENOMIC DNA]</scope>
    <source>
        <strain evidence="6 7">M497-1</strain>
    </source>
</reference>
<evidence type="ECO:0000256" key="1">
    <source>
        <dbReference type="ARBA" id="ARBA00023015"/>
    </source>
</evidence>
<dbReference type="Pfam" id="PF12833">
    <property type="entry name" value="HTH_18"/>
    <property type="match status" value="1"/>
</dbReference>
<dbReference type="InterPro" id="IPR018062">
    <property type="entry name" value="HTH_AraC-typ_CS"/>
</dbReference>
<feature type="domain" description="HTH araC/xylS-type" evidence="5">
    <location>
        <begin position="199"/>
        <end position="297"/>
    </location>
</feature>
<dbReference type="InterPro" id="IPR018060">
    <property type="entry name" value="HTH_AraC"/>
</dbReference>
<keyword evidence="2" id="KW-0238">DNA-binding</keyword>
<dbReference type="GO" id="GO:0003700">
    <property type="term" value="F:DNA-binding transcription factor activity"/>
    <property type="evidence" value="ECO:0007669"/>
    <property type="project" value="InterPro"/>
</dbReference>
<organism evidence="6 7">
    <name type="scientific">Lysobacter enzymogenes</name>
    <dbReference type="NCBI Taxonomy" id="69"/>
    <lineage>
        <taxon>Bacteria</taxon>
        <taxon>Pseudomonadati</taxon>
        <taxon>Pseudomonadota</taxon>
        <taxon>Gammaproteobacteria</taxon>
        <taxon>Lysobacterales</taxon>
        <taxon>Lysobacteraceae</taxon>
        <taxon>Lysobacter</taxon>
    </lineage>
</organism>
<keyword evidence="1" id="KW-0805">Transcription regulation</keyword>
<name>A0AAU9AE59_LYSEN</name>
<dbReference type="InterPro" id="IPR009057">
    <property type="entry name" value="Homeodomain-like_sf"/>
</dbReference>
<dbReference type="RefSeq" id="WP_096376677.1">
    <property type="nucleotide sequence ID" value="NZ_AP014940.1"/>
</dbReference>
<dbReference type="InterPro" id="IPR032783">
    <property type="entry name" value="AraC_lig"/>
</dbReference>
<dbReference type="SMART" id="SM00342">
    <property type="entry name" value="HTH_ARAC"/>
    <property type="match status" value="1"/>
</dbReference>
<dbReference type="Proteomes" id="UP000218824">
    <property type="component" value="Chromosome"/>
</dbReference>
<dbReference type="KEGG" id="lem:LEN_0721"/>
<keyword evidence="3" id="KW-0804">Transcription</keyword>
<dbReference type="GO" id="GO:0043565">
    <property type="term" value="F:sequence-specific DNA binding"/>
    <property type="evidence" value="ECO:0007669"/>
    <property type="project" value="InterPro"/>
</dbReference>
<accession>A0AAU9AE59</accession>
<evidence type="ECO:0000256" key="3">
    <source>
        <dbReference type="ARBA" id="ARBA00023163"/>
    </source>
</evidence>
<gene>
    <name evidence="6" type="ORF">LEN_0721</name>
</gene>
<dbReference type="AlphaFoldDB" id="A0AAU9AE59"/>
<dbReference type="GeneID" id="83062621"/>
<evidence type="ECO:0000259" key="5">
    <source>
        <dbReference type="PROSITE" id="PS01124"/>
    </source>
</evidence>
<dbReference type="PANTHER" id="PTHR46796:SF7">
    <property type="entry name" value="ARAC FAMILY TRANSCRIPTIONAL REGULATOR"/>
    <property type="match status" value="1"/>
</dbReference>
<evidence type="ECO:0000313" key="6">
    <source>
        <dbReference type="EMBL" id="BAV96208.1"/>
    </source>
</evidence>
<dbReference type="InterPro" id="IPR050204">
    <property type="entry name" value="AraC_XylS_family_regulators"/>
</dbReference>
<dbReference type="PROSITE" id="PS00041">
    <property type="entry name" value="HTH_ARAC_FAMILY_1"/>
    <property type="match status" value="1"/>
</dbReference>
<proteinExistence type="predicted"/>
<evidence type="ECO:0000256" key="4">
    <source>
        <dbReference type="SAM" id="MobiDB-lite"/>
    </source>
</evidence>
<protein>
    <submittedName>
        <fullName evidence="6">AraC family transcriptional regulator</fullName>
    </submittedName>
</protein>
<dbReference type="PANTHER" id="PTHR46796">
    <property type="entry name" value="HTH-TYPE TRANSCRIPTIONAL ACTIVATOR RHAS-RELATED"/>
    <property type="match status" value="1"/>
</dbReference>
<feature type="region of interest" description="Disordered" evidence="4">
    <location>
        <begin position="300"/>
        <end position="320"/>
    </location>
</feature>
<evidence type="ECO:0000313" key="7">
    <source>
        <dbReference type="Proteomes" id="UP000218824"/>
    </source>
</evidence>
<dbReference type="Pfam" id="PF12852">
    <property type="entry name" value="Cupin_6"/>
    <property type="match status" value="1"/>
</dbReference>
<dbReference type="SUPFAM" id="SSF46689">
    <property type="entry name" value="Homeodomain-like"/>
    <property type="match status" value="2"/>
</dbReference>